<accession>A0AAV9NK66</accession>
<dbReference type="SUPFAM" id="SSF53756">
    <property type="entry name" value="UDP-Glycosyltransferase/glycogen phosphorylase"/>
    <property type="match status" value="1"/>
</dbReference>
<evidence type="ECO:0008006" key="4">
    <source>
        <dbReference type="Google" id="ProtNLM"/>
    </source>
</evidence>
<proteinExistence type="predicted"/>
<organism evidence="2 3">
    <name type="scientific">Exophiala bonariae</name>
    <dbReference type="NCBI Taxonomy" id="1690606"/>
    <lineage>
        <taxon>Eukaryota</taxon>
        <taxon>Fungi</taxon>
        <taxon>Dikarya</taxon>
        <taxon>Ascomycota</taxon>
        <taxon>Pezizomycotina</taxon>
        <taxon>Eurotiomycetes</taxon>
        <taxon>Chaetothyriomycetidae</taxon>
        <taxon>Chaetothyriales</taxon>
        <taxon>Herpotrichiellaceae</taxon>
        <taxon>Exophiala</taxon>
    </lineage>
</organism>
<name>A0AAV9NK66_9EURO</name>
<dbReference type="InterPro" id="IPR050481">
    <property type="entry name" value="UDP-glycosyltransf_plant"/>
</dbReference>
<dbReference type="Proteomes" id="UP001358417">
    <property type="component" value="Unassembled WGS sequence"/>
</dbReference>
<gene>
    <name evidence="2" type="ORF">LTR84_011616</name>
</gene>
<dbReference type="AlphaFoldDB" id="A0AAV9NK66"/>
<evidence type="ECO:0000313" key="2">
    <source>
        <dbReference type="EMBL" id="KAK5057616.1"/>
    </source>
</evidence>
<protein>
    <recommendedName>
        <fullName evidence="4">UDP-glycosyltransferases domain-containing protein</fullName>
    </recommendedName>
</protein>
<dbReference type="RefSeq" id="XP_064708734.1">
    <property type="nucleotide sequence ID" value="XM_064855145.1"/>
</dbReference>
<dbReference type="EMBL" id="JAVRRD010000006">
    <property type="protein sequence ID" value="KAK5057616.1"/>
    <property type="molecule type" value="Genomic_DNA"/>
</dbReference>
<dbReference type="GO" id="GO:0035251">
    <property type="term" value="F:UDP-glucosyltransferase activity"/>
    <property type="evidence" value="ECO:0007669"/>
    <property type="project" value="InterPro"/>
</dbReference>
<evidence type="ECO:0000256" key="1">
    <source>
        <dbReference type="ARBA" id="ARBA00022679"/>
    </source>
</evidence>
<comment type="caution">
    <text evidence="2">The sequence shown here is derived from an EMBL/GenBank/DDBJ whole genome shotgun (WGS) entry which is preliminary data.</text>
</comment>
<reference evidence="2 3" key="1">
    <citation type="submission" date="2023-08" db="EMBL/GenBank/DDBJ databases">
        <title>Black Yeasts Isolated from many extreme environments.</title>
        <authorList>
            <person name="Coleine C."/>
            <person name="Stajich J.E."/>
            <person name="Selbmann L."/>
        </authorList>
    </citation>
    <scope>NUCLEOTIDE SEQUENCE [LARGE SCALE GENOMIC DNA]</scope>
    <source>
        <strain evidence="2 3">CCFEE 5792</strain>
    </source>
</reference>
<dbReference type="PANTHER" id="PTHR48049:SF84">
    <property type="entry name" value="UDP-GLYCOSYLTRANSFERASE 79A6"/>
    <property type="match status" value="1"/>
</dbReference>
<dbReference type="PANTHER" id="PTHR48049">
    <property type="entry name" value="GLYCOSYLTRANSFERASE"/>
    <property type="match status" value="1"/>
</dbReference>
<dbReference type="GeneID" id="89979766"/>
<keyword evidence="1" id="KW-0808">Transferase</keyword>
<sequence>MALLTTYFQPIVVYMVRVGSQNRPGADLKTKVLLKGVGGSKDDIEAEIGDVTDFAGPMIQMAGPTLAAAEGLIYSNTNIGLEGDQHEQEHLLPAPFADKATKYMVGPILPPWYEHALESGVRPPPRESALGDECIEFMSGHAAKSVVYVAMGSHIELTIEQAALLIETLRRTKTPWVLLFRNDTEEMKKKLGADFTDGVVTAWAPQQDILLHPALKCVISHGGFGTMIEGIYAEQAFITTPVASDQYIDSRVMRHLGICVGTISENHYESIMGRTKLIPHWPNDGGKTIQELFQRLFGTVDGEVELERARAASRAVRQRMVDSKALAASKALDELRTAMTS</sequence>
<dbReference type="Pfam" id="PF00201">
    <property type="entry name" value="UDPGT"/>
    <property type="match status" value="1"/>
</dbReference>
<dbReference type="InterPro" id="IPR002213">
    <property type="entry name" value="UDP_glucos_trans"/>
</dbReference>
<evidence type="ECO:0000313" key="3">
    <source>
        <dbReference type="Proteomes" id="UP001358417"/>
    </source>
</evidence>
<keyword evidence="3" id="KW-1185">Reference proteome</keyword>
<dbReference type="Gene3D" id="3.40.50.2000">
    <property type="entry name" value="Glycogen Phosphorylase B"/>
    <property type="match status" value="1"/>
</dbReference>